<evidence type="ECO:0000256" key="1">
    <source>
        <dbReference type="ARBA" id="ARBA00022649"/>
    </source>
</evidence>
<dbReference type="SUPFAM" id="SSF47598">
    <property type="entry name" value="Ribbon-helix-helix"/>
    <property type="match status" value="1"/>
</dbReference>
<sequence>MHANSTDRGRITARVTAYAQQLIEQAAQMTATTTNQFVAQAALREAERVIEEHSTIHLSIRDAQRFLDAIDNPQPIPDRLAASLRNHLEARQHDTGSRPSSIRWNPKPR</sequence>
<gene>
    <name evidence="4" type="ORF">I8J32_001860</name>
</gene>
<reference evidence="4 5" key="1">
    <citation type="submission" date="2021-03" db="EMBL/GenBank/DDBJ databases">
        <title>Lysobacter sp. nov. isolated from soil of gangwondo yeongwol, south Korea.</title>
        <authorList>
            <person name="Kim K.R."/>
            <person name="Kim K.H."/>
            <person name="Jeon C.O."/>
        </authorList>
    </citation>
    <scope>NUCLEOTIDE SEQUENCE [LARGE SCALE GENOMIC DNA]</scope>
    <source>
        <strain evidence="4 5">R19</strain>
    </source>
</reference>
<dbReference type="Gene3D" id="1.20.5.780">
    <property type="entry name" value="Single helix bin"/>
    <property type="match status" value="1"/>
</dbReference>
<dbReference type="PANTHER" id="PTHR35401">
    <property type="entry name" value="COPG FAMILY HELIX-TURN-HELIX PROTEIN-RELATED-RELATED"/>
    <property type="match status" value="1"/>
</dbReference>
<organism evidence="4 5">
    <name type="scientific">Agrilutibacter solisilvae</name>
    <dbReference type="NCBI Taxonomy" id="2763317"/>
    <lineage>
        <taxon>Bacteria</taxon>
        <taxon>Pseudomonadati</taxon>
        <taxon>Pseudomonadota</taxon>
        <taxon>Gammaproteobacteria</taxon>
        <taxon>Lysobacterales</taxon>
        <taxon>Lysobacteraceae</taxon>
        <taxon>Agrilutibacter</taxon>
    </lineage>
</organism>
<dbReference type="GO" id="GO:0006355">
    <property type="term" value="P:regulation of DNA-templated transcription"/>
    <property type="evidence" value="ECO:0007669"/>
    <property type="project" value="InterPro"/>
</dbReference>
<protein>
    <submittedName>
        <fullName evidence="4">DUF1778 domain-containing protein</fullName>
    </submittedName>
</protein>
<keyword evidence="1" id="KW-1277">Toxin-antitoxin system</keyword>
<evidence type="ECO:0000313" key="4">
    <source>
        <dbReference type="EMBL" id="QSX78710.1"/>
    </source>
</evidence>
<dbReference type="Proteomes" id="UP000639274">
    <property type="component" value="Chromosome"/>
</dbReference>
<dbReference type="EMBL" id="CP071518">
    <property type="protein sequence ID" value="QSX78710.1"/>
    <property type="molecule type" value="Genomic_DNA"/>
</dbReference>
<evidence type="ECO:0000313" key="5">
    <source>
        <dbReference type="Proteomes" id="UP000639274"/>
    </source>
</evidence>
<name>A0A974Y188_9GAMM</name>
<keyword evidence="5" id="KW-1185">Reference proteome</keyword>
<dbReference type="RefSeq" id="WP_200615543.1">
    <property type="nucleotide sequence ID" value="NZ_CP071518.1"/>
</dbReference>
<dbReference type="InterPro" id="IPR010985">
    <property type="entry name" value="Ribbon_hlx_hlx"/>
</dbReference>
<feature type="region of interest" description="Disordered" evidence="3">
    <location>
        <begin position="89"/>
        <end position="109"/>
    </location>
</feature>
<proteinExistence type="inferred from homology"/>
<evidence type="ECO:0000256" key="2">
    <source>
        <dbReference type="ARBA" id="ARBA00049988"/>
    </source>
</evidence>
<comment type="similarity">
    <text evidence="2">Belongs to the TacA antitoxin family.</text>
</comment>
<dbReference type="PANTHER" id="PTHR35401:SF2">
    <property type="entry name" value="ABC-TYPE TRANSPORT SYSTEM"/>
    <property type="match status" value="1"/>
</dbReference>
<dbReference type="AlphaFoldDB" id="A0A974Y188"/>
<evidence type="ECO:0000256" key="3">
    <source>
        <dbReference type="SAM" id="MobiDB-lite"/>
    </source>
</evidence>
<accession>A0A974Y188</accession>
<dbReference type="KEGG" id="lsf:I8J32_001860"/>
<dbReference type="Pfam" id="PF08681">
    <property type="entry name" value="TacA1"/>
    <property type="match status" value="1"/>
</dbReference>
<dbReference type="InterPro" id="IPR014795">
    <property type="entry name" value="TacA_1-like"/>
</dbReference>